<reference evidence="3 5" key="2">
    <citation type="submission" date="2019-11" db="EMBL/GenBank/DDBJ databases">
        <title>Draft genome sequences of five Paenibacillus species of dairy origin.</title>
        <authorList>
            <person name="Olajide A.M."/>
            <person name="Chen S."/>
            <person name="Lapointe G."/>
        </authorList>
    </citation>
    <scope>NUCLEOTIDE SEQUENCE [LARGE SCALE GENOMIC DNA]</scope>
    <source>
        <strain evidence="3 5">3CT49</strain>
    </source>
</reference>
<reference evidence="2 4" key="1">
    <citation type="submission" date="2014-04" db="EMBL/GenBank/DDBJ databases">
        <authorList>
            <person name="Bishop-Lilly K.A."/>
            <person name="Broomall S.M."/>
            <person name="Chain P.S."/>
            <person name="Chertkov O."/>
            <person name="Coyne S.R."/>
            <person name="Daligault H.E."/>
            <person name="Davenport K.W."/>
            <person name="Erkkila T."/>
            <person name="Frey K.G."/>
            <person name="Gibbons H.S."/>
            <person name="Gu W."/>
            <person name="Jaissle J."/>
            <person name="Johnson S.L."/>
            <person name="Koroleva G.I."/>
            <person name="Ladner J.T."/>
            <person name="Lo C.-C."/>
            <person name="Minogue T.D."/>
            <person name="Munk C."/>
            <person name="Palacios G.F."/>
            <person name="Redden C.L."/>
            <person name="Rosenzweig C.N."/>
            <person name="Scholz M.B."/>
            <person name="Teshima H."/>
            <person name="Xu Y."/>
        </authorList>
    </citation>
    <scope>NUCLEOTIDE SEQUENCE [LARGE SCALE GENOMIC DNA]</scope>
    <source>
        <strain evidence="2 4">8244</strain>
    </source>
</reference>
<dbReference type="SUPFAM" id="SSF110391">
    <property type="entry name" value="GlpP-like"/>
    <property type="match status" value="1"/>
</dbReference>
<dbReference type="Gene3D" id="3.20.20.70">
    <property type="entry name" value="Aldolase class I"/>
    <property type="match status" value="1"/>
</dbReference>
<sequence length="194" mass="21458">MSSYPIIASITQDIMISAAVDGKVERVILMAGNIMSLDEIVKQLRKKNKQIYVHVEMVGGIGRDASVIEYLAEMFDIDGIVTTKSNMVVAAKQVGIKSIQRVFAIDSAAVETAIRMIQHCEPDEVELMPGLMPRIIREFKQRIGQPLIAGGLIRNQEEIDTAFRSGASYVSIGNPDFWNDFVTVSMPKQPSSQK</sequence>
<dbReference type="InterPro" id="IPR013785">
    <property type="entry name" value="Aldolase_TIM"/>
</dbReference>
<evidence type="ECO:0000313" key="3">
    <source>
        <dbReference type="EMBL" id="MUG20872.1"/>
    </source>
</evidence>
<dbReference type="AlphaFoldDB" id="A0A091A6Y8"/>
<dbReference type="Pfam" id="PF04309">
    <property type="entry name" value="G3P_antiterm"/>
    <property type="match status" value="1"/>
</dbReference>
<dbReference type="STRING" id="44252.DJ90_5470"/>
<dbReference type="GO" id="GO:0006355">
    <property type="term" value="P:regulation of DNA-templated transcription"/>
    <property type="evidence" value="ECO:0007669"/>
    <property type="project" value="InterPro"/>
</dbReference>
<evidence type="ECO:0000313" key="5">
    <source>
        <dbReference type="Proteomes" id="UP000442469"/>
    </source>
</evidence>
<dbReference type="InterPro" id="IPR006699">
    <property type="entry name" value="GlpP"/>
</dbReference>
<comment type="caution">
    <text evidence="2">The sequence shown here is derived from an EMBL/GenBank/DDBJ whole genome shotgun (WGS) entry which is preliminary data.</text>
</comment>
<organism evidence="2 4">
    <name type="scientific">Paenibacillus macerans</name>
    <name type="common">Bacillus macerans</name>
    <dbReference type="NCBI Taxonomy" id="44252"/>
    <lineage>
        <taxon>Bacteria</taxon>
        <taxon>Bacillati</taxon>
        <taxon>Bacillota</taxon>
        <taxon>Bacilli</taxon>
        <taxon>Bacillales</taxon>
        <taxon>Paenibacillaceae</taxon>
        <taxon>Paenibacillus</taxon>
    </lineage>
</organism>
<keyword evidence="1" id="KW-0319">Glycerol metabolism</keyword>
<dbReference type="EMBL" id="WNZZ01000001">
    <property type="protein sequence ID" value="MUG20872.1"/>
    <property type="molecule type" value="Genomic_DNA"/>
</dbReference>
<dbReference type="GO" id="GO:0003723">
    <property type="term" value="F:RNA binding"/>
    <property type="evidence" value="ECO:0007669"/>
    <property type="project" value="UniProtKB-KW"/>
</dbReference>
<dbReference type="RefSeq" id="WP_051985148.1">
    <property type="nucleotide sequence ID" value="NZ_BGML01000004.1"/>
</dbReference>
<keyword evidence="4" id="KW-1185">Reference proteome</keyword>
<evidence type="ECO:0000313" key="4">
    <source>
        <dbReference type="Proteomes" id="UP000029278"/>
    </source>
</evidence>
<dbReference type="OrthoDB" id="9799580at2"/>
<dbReference type="GeneID" id="77010482"/>
<dbReference type="EMBL" id="JMQA01000002">
    <property type="protein sequence ID" value="KFN12006.1"/>
    <property type="molecule type" value="Genomic_DNA"/>
</dbReference>
<dbReference type="Proteomes" id="UP000442469">
    <property type="component" value="Unassembled WGS sequence"/>
</dbReference>
<evidence type="ECO:0000256" key="1">
    <source>
        <dbReference type="PIRNR" id="PIRNR016897"/>
    </source>
</evidence>
<dbReference type="PANTHER" id="PTHR35787">
    <property type="entry name" value="GLYCEROL UPTAKE OPERON ANTITERMINATOR REGULATORY PROTEIN"/>
    <property type="match status" value="1"/>
</dbReference>
<evidence type="ECO:0000313" key="2">
    <source>
        <dbReference type="EMBL" id="KFN12006.1"/>
    </source>
</evidence>
<dbReference type="GO" id="GO:0006071">
    <property type="term" value="P:glycerol metabolic process"/>
    <property type="evidence" value="ECO:0007669"/>
    <property type="project" value="UniProtKB-UniRule"/>
</dbReference>
<dbReference type="PANTHER" id="PTHR35787:SF1">
    <property type="entry name" value="GLYCEROL UPTAKE OPERON ANTITERMINATOR REGULATORY PROTEIN"/>
    <property type="match status" value="1"/>
</dbReference>
<keyword evidence="1" id="KW-0805">Transcription regulation</keyword>
<dbReference type="Proteomes" id="UP000029278">
    <property type="component" value="Unassembled WGS sequence"/>
</dbReference>
<proteinExistence type="predicted"/>
<accession>A0A091A6Y8</accession>
<dbReference type="HOGENOM" id="CLU_111516_0_1_9"/>
<name>A0A091A6Y8_PAEMA</name>
<comment type="function">
    <text evidence="1">Regulates expression of the glpD operon. In the presence of glycerol 3-phosphate (G3P) causes antitermination of transcription of glpD at the inverted repeat of the leader region to enhance its transcription. Binds and stabilizes glpD leader mRNA.</text>
</comment>
<keyword evidence="1" id="KW-0804">Transcription</keyword>
<protein>
    <recommendedName>
        <fullName evidence="1">Glycerol uptake operon antiterminator regulatory protein</fullName>
    </recommendedName>
</protein>
<gene>
    <name evidence="2" type="ORF">DJ90_5470</name>
    <name evidence="3" type="ORF">GNQ08_00240</name>
</gene>
<keyword evidence="1" id="KW-0694">RNA-binding</keyword>
<dbReference type="PATRIC" id="fig|44252.3.peg.343"/>
<dbReference type="PIRSF" id="PIRSF016897">
    <property type="entry name" value="GlpP"/>
    <property type="match status" value="1"/>
</dbReference>